<dbReference type="EMBL" id="CACRXK020002767">
    <property type="protein sequence ID" value="CAB3995957.1"/>
    <property type="molecule type" value="Genomic_DNA"/>
</dbReference>
<dbReference type="GO" id="GO:0098554">
    <property type="term" value="C:cytoplasmic side of endoplasmic reticulum membrane"/>
    <property type="evidence" value="ECO:0007669"/>
    <property type="project" value="TreeGrafter"/>
</dbReference>
<keyword evidence="3" id="KW-0812">Transmembrane</keyword>
<evidence type="ECO:0000256" key="3">
    <source>
        <dbReference type="ARBA" id="ARBA00022692"/>
    </source>
</evidence>
<evidence type="ECO:0000256" key="4">
    <source>
        <dbReference type="ARBA" id="ARBA00022801"/>
    </source>
</evidence>
<dbReference type="PANTHER" id="PTHR12174:SF103">
    <property type="entry name" value="INTRAMEMBRANE PROTEASE (IMPAS) FAMILY"/>
    <property type="match status" value="1"/>
</dbReference>
<comment type="subcellular location">
    <subcellularLocation>
        <location evidence="1">Endomembrane system</location>
        <topology evidence="1">Multi-pass membrane protein</topology>
    </subcellularLocation>
</comment>
<proteinExistence type="inferred from homology"/>
<reference evidence="7" key="1">
    <citation type="submission" date="2020-04" db="EMBL/GenBank/DDBJ databases">
        <authorList>
            <person name="Alioto T."/>
            <person name="Alioto T."/>
            <person name="Gomez Garrido J."/>
        </authorList>
    </citation>
    <scope>NUCLEOTIDE SEQUENCE</scope>
    <source>
        <strain evidence="7">A484AB</strain>
    </source>
</reference>
<dbReference type="Proteomes" id="UP001152795">
    <property type="component" value="Unassembled WGS sequence"/>
</dbReference>
<keyword evidence="5" id="KW-1133">Transmembrane helix</keyword>
<keyword evidence="6" id="KW-0472">Membrane</keyword>
<dbReference type="GO" id="GO:0005765">
    <property type="term" value="C:lysosomal membrane"/>
    <property type="evidence" value="ECO:0007669"/>
    <property type="project" value="TreeGrafter"/>
</dbReference>
<dbReference type="GO" id="GO:0098553">
    <property type="term" value="C:lumenal side of endoplasmic reticulum membrane"/>
    <property type="evidence" value="ECO:0007669"/>
    <property type="project" value="TreeGrafter"/>
</dbReference>
<dbReference type="PANTHER" id="PTHR12174">
    <property type="entry name" value="SIGNAL PEPTIDE PEPTIDASE"/>
    <property type="match status" value="1"/>
</dbReference>
<evidence type="ECO:0000256" key="5">
    <source>
        <dbReference type="ARBA" id="ARBA00022989"/>
    </source>
</evidence>
<dbReference type="InterPro" id="IPR007369">
    <property type="entry name" value="Peptidase_A22B_SPP"/>
</dbReference>
<dbReference type="GO" id="GO:0033619">
    <property type="term" value="P:membrane protein proteolysis"/>
    <property type="evidence" value="ECO:0007669"/>
    <property type="project" value="TreeGrafter"/>
</dbReference>
<dbReference type="Gene3D" id="3.50.30.30">
    <property type="match status" value="1"/>
</dbReference>
<dbReference type="AlphaFoldDB" id="A0A7D9HXT0"/>
<accession>A0A7D9HXT0</accession>
<evidence type="ECO:0000256" key="2">
    <source>
        <dbReference type="ARBA" id="ARBA00006859"/>
    </source>
</evidence>
<gene>
    <name evidence="7" type="ORF">PACLA_8A078802</name>
</gene>
<comment type="caution">
    <text evidence="7">The sequence shown here is derived from an EMBL/GenBank/DDBJ whole genome shotgun (WGS) entry which is preliminary data.</text>
</comment>
<dbReference type="InterPro" id="IPR006639">
    <property type="entry name" value="Preselin/SPP"/>
</dbReference>
<dbReference type="Pfam" id="PF04258">
    <property type="entry name" value="Peptidase_A22B"/>
    <property type="match status" value="1"/>
</dbReference>
<dbReference type="GO" id="GO:0030660">
    <property type="term" value="C:Golgi-associated vesicle membrane"/>
    <property type="evidence" value="ECO:0007669"/>
    <property type="project" value="TreeGrafter"/>
</dbReference>
<organism evidence="7 8">
    <name type="scientific">Paramuricea clavata</name>
    <name type="common">Red gorgonian</name>
    <name type="synonym">Violescent sea-whip</name>
    <dbReference type="NCBI Taxonomy" id="317549"/>
    <lineage>
        <taxon>Eukaryota</taxon>
        <taxon>Metazoa</taxon>
        <taxon>Cnidaria</taxon>
        <taxon>Anthozoa</taxon>
        <taxon>Octocorallia</taxon>
        <taxon>Malacalcyonacea</taxon>
        <taxon>Plexauridae</taxon>
        <taxon>Paramuricea</taxon>
    </lineage>
</organism>
<feature type="non-terminal residue" evidence="7">
    <location>
        <position position="576"/>
    </location>
</feature>
<keyword evidence="4" id="KW-0378">Hydrolase</keyword>
<evidence type="ECO:0000256" key="1">
    <source>
        <dbReference type="ARBA" id="ARBA00004127"/>
    </source>
</evidence>
<name>A0A7D9HXT0_PARCT</name>
<comment type="similarity">
    <text evidence="2">Belongs to the peptidase A22B family.</text>
</comment>
<dbReference type="OrthoDB" id="29661at2759"/>
<protein>
    <submittedName>
        <fullName evidence="7">Signal peptide peptidase-like 2B isoform X1</fullName>
    </submittedName>
</protein>
<dbReference type="SMART" id="SM00730">
    <property type="entry name" value="PSN"/>
    <property type="match status" value="1"/>
</dbReference>
<sequence length="576" mass="64560">MAFILSFVIAIALAFHQVDGEYAVLRASTNSESKDFCVTYYPLWHDLPTELSAAPQYEYQLVPIEDLCSNEDDDYSNDYSNEAVFSWEKSLPNCTFTDRVVNAQSRNATELVIVNTNDQLFIAVASSPADYNMSKIPLAVMTKSDFQTMQALGKFAFVQLYVPPIAAIDTNLVVIWLLAVGTIVIGAYWSGVIANEQREKSAENKASSGSSSEEEEAAMQITPLMVVIFVVFICLFLLLVYYLYKYVVYIIIGVFAIASASGMFECLNALALKLPFCTCRVRVPSFINRSGDVLVKSVIVLAFSLGIAIWWVIVRNESYGWVLQDILGVLFCISLLKNLRLPSLKICSLLLILLLIYDVFFVFITPLFSAGHNSVMVDVATGEGHKEQLPMVLKVPRIIRSALLICERRDYSLLGFGDILVPGLFVSFCHSFDRMAKTPYRIYYVASSIAYGVGLIITFAALYLMKEGQPALVYLVPSTLLTVIVISLIRKEFCDLWHGTYRFSHPTIQPLVQSDNEENCEYDRDNDTGSTGTKRRFACGHTFDFIHPYGSGAKRKAWFIRESTDMDAFSRSENDT</sequence>
<evidence type="ECO:0000313" key="8">
    <source>
        <dbReference type="Proteomes" id="UP001152795"/>
    </source>
</evidence>
<keyword evidence="8" id="KW-1185">Reference proteome</keyword>
<evidence type="ECO:0000256" key="6">
    <source>
        <dbReference type="ARBA" id="ARBA00023136"/>
    </source>
</evidence>
<dbReference type="GO" id="GO:0042500">
    <property type="term" value="F:aspartic endopeptidase activity, intramembrane cleaving"/>
    <property type="evidence" value="ECO:0007669"/>
    <property type="project" value="InterPro"/>
</dbReference>
<evidence type="ECO:0000313" key="7">
    <source>
        <dbReference type="EMBL" id="CAB3995957.1"/>
    </source>
</evidence>